<sequence length="302" mass="34693">MPKVPRTSDTIKKTKSINCKSLNKTKKPHQPLSPSNEEKGVVRSLCNKTEVKALRRKLLTLANKYENSSFLNSDPSWFMHQVLGKRNQETIAFIASCLSYGSRRVFIPRIQYLLDCSRSEPYEWIRSGRFALDIPDNDQCFYRLYTNSMLRALLHALQTMYETYGDLENYIRYYANINKDNPQTDAITAIEAICEFFLKHDAIGIVPKNTTSSCKRICMFLRWMVRTDSSVDLGIWSDFIHQRSLIIPLDTHVIQQSLQLGLISSKTASMSVARKLTDKLLEIFPDDPLKADFALFGYGVSH</sequence>
<organism evidence="1 2">
    <name type="scientific">Prevotella scopos JCM 17725</name>
    <dbReference type="NCBI Taxonomy" id="1236518"/>
    <lineage>
        <taxon>Bacteria</taxon>
        <taxon>Pseudomonadati</taxon>
        <taxon>Bacteroidota</taxon>
        <taxon>Bacteroidia</taxon>
        <taxon>Bacteroidales</taxon>
        <taxon>Prevotellaceae</taxon>
        <taxon>Prevotella</taxon>
    </lineage>
</organism>
<dbReference type="Proteomes" id="UP000184105">
    <property type="component" value="Unassembled WGS sequence"/>
</dbReference>
<keyword evidence="2" id="KW-1185">Reference proteome</keyword>
<dbReference type="InterPro" id="IPR014127">
    <property type="entry name" value="CHP02757"/>
</dbReference>
<gene>
    <name evidence="1" type="ORF">SAMN05444364_10470</name>
</gene>
<evidence type="ECO:0000313" key="1">
    <source>
        <dbReference type="EMBL" id="SHF65899.1"/>
    </source>
</evidence>
<protein>
    <submittedName>
        <fullName evidence="1">TIGR02757 family protein</fullName>
    </submittedName>
</protein>
<comment type="caution">
    <text evidence="1">The sequence shown here is derived from an EMBL/GenBank/DDBJ whole genome shotgun (WGS) entry which is preliminary data.</text>
</comment>
<evidence type="ECO:0000313" key="2">
    <source>
        <dbReference type="Proteomes" id="UP000184105"/>
    </source>
</evidence>
<reference evidence="1 2" key="1">
    <citation type="submission" date="2016-11" db="EMBL/GenBank/DDBJ databases">
        <authorList>
            <person name="Varghese N."/>
            <person name="Submissions S."/>
        </authorList>
    </citation>
    <scope>NUCLEOTIDE SEQUENCE [LARGE SCALE GENOMIC DNA]</scope>
    <source>
        <strain evidence="1 2">DSM 22613</strain>
    </source>
</reference>
<name>A0AAX2F1S4_9BACT</name>
<dbReference type="EMBL" id="FQWA01000004">
    <property type="protein sequence ID" value="SHF65899.1"/>
    <property type="molecule type" value="Genomic_DNA"/>
</dbReference>
<dbReference type="Pfam" id="PF09674">
    <property type="entry name" value="DUF2400"/>
    <property type="match status" value="1"/>
</dbReference>
<proteinExistence type="predicted"/>
<dbReference type="NCBIfam" id="TIGR02757">
    <property type="entry name" value="TIGR02757 family protein"/>
    <property type="match status" value="1"/>
</dbReference>
<dbReference type="AlphaFoldDB" id="A0AAX2F1S4"/>
<dbReference type="RefSeq" id="WP_025836834.1">
    <property type="nucleotide sequence ID" value="NZ_BAKP01000002.1"/>
</dbReference>
<accession>A0AAX2F1S4</accession>